<gene>
    <name evidence="1" type="ORF">MBELCI_3170</name>
</gene>
<dbReference type="Proteomes" id="UP000016566">
    <property type="component" value="Unassembled WGS sequence"/>
</dbReference>
<name>U3AQV0_9RHOB</name>
<keyword evidence="2" id="KW-1185">Reference proteome</keyword>
<dbReference type="RefSeq" id="WP_021695217.1">
    <property type="nucleotide sequence ID" value="NZ_BATB01000062.1"/>
</dbReference>
<evidence type="ECO:0008006" key="3">
    <source>
        <dbReference type="Google" id="ProtNLM"/>
    </source>
</evidence>
<dbReference type="EMBL" id="BATB01000062">
    <property type="protein sequence ID" value="GAD57118.1"/>
    <property type="molecule type" value="Genomic_DNA"/>
</dbReference>
<accession>U3AQV0</accession>
<evidence type="ECO:0000313" key="2">
    <source>
        <dbReference type="Proteomes" id="UP000016566"/>
    </source>
</evidence>
<reference evidence="1" key="1">
    <citation type="journal article" date="2013" name="Genome Announc.">
        <title>Draft Genome Sequence of Loktanella cinnabarina LL-001T, Isolated from Deep-Sea Floor Sediment.</title>
        <authorList>
            <person name="Nishi S."/>
            <person name="Tsubouchi T."/>
            <person name="Takaki Y."/>
            <person name="Koyanagi R."/>
            <person name="Satoh N."/>
            <person name="Maruyama T."/>
            <person name="Hatada Y."/>
        </authorList>
    </citation>
    <scope>NUCLEOTIDE SEQUENCE [LARGE SCALE GENOMIC DNA]</scope>
    <source>
        <strain evidence="1">LL-001</strain>
    </source>
</reference>
<sequence>MDDAERKIDEMTAELRARFENEFGDPAEMLAQPSLQPVLEALDPDYSELQKAAWLVAPCEDLDDEMPLRAVQKGEIDRVVLAAQQTRDITIG</sequence>
<comment type="caution">
    <text evidence="1">The sequence shown here is derived from an EMBL/GenBank/DDBJ whole genome shotgun (WGS) entry which is preliminary data.</text>
</comment>
<organism evidence="1 2">
    <name type="scientific">Limimaricola cinnabarinus LL-001</name>
    <dbReference type="NCBI Taxonomy" id="1337093"/>
    <lineage>
        <taxon>Bacteria</taxon>
        <taxon>Pseudomonadati</taxon>
        <taxon>Pseudomonadota</taxon>
        <taxon>Alphaproteobacteria</taxon>
        <taxon>Rhodobacterales</taxon>
        <taxon>Paracoccaceae</taxon>
        <taxon>Limimaricola</taxon>
    </lineage>
</organism>
<proteinExistence type="predicted"/>
<evidence type="ECO:0000313" key="1">
    <source>
        <dbReference type="EMBL" id="GAD57118.1"/>
    </source>
</evidence>
<protein>
    <recommendedName>
        <fullName evidence="3">Antitoxin Xre/MbcA/ParS-like toxin-binding domain-containing protein</fullName>
    </recommendedName>
</protein>
<dbReference type="AlphaFoldDB" id="U3AQV0"/>